<keyword evidence="5" id="KW-0966">Cell projection</keyword>
<reference evidence="9" key="3">
    <citation type="submission" date="2015-06" db="UniProtKB">
        <authorList>
            <consortium name="EnsemblMetazoa"/>
        </authorList>
    </citation>
    <scope>IDENTIFICATION</scope>
</reference>
<evidence type="ECO:0000256" key="6">
    <source>
        <dbReference type="SAM" id="MobiDB-lite"/>
    </source>
</evidence>
<feature type="region of interest" description="Disordered" evidence="6">
    <location>
        <begin position="136"/>
        <end position="185"/>
    </location>
</feature>
<name>R7UKA9_CAPTE</name>
<reference evidence="8 10" key="2">
    <citation type="journal article" date="2013" name="Nature">
        <title>Insights into bilaterian evolution from three spiralian genomes.</title>
        <authorList>
            <person name="Simakov O."/>
            <person name="Marletaz F."/>
            <person name="Cho S.J."/>
            <person name="Edsinger-Gonzales E."/>
            <person name="Havlak P."/>
            <person name="Hellsten U."/>
            <person name="Kuo D.H."/>
            <person name="Larsson T."/>
            <person name="Lv J."/>
            <person name="Arendt D."/>
            <person name="Savage R."/>
            <person name="Osoegawa K."/>
            <person name="de Jong P."/>
            <person name="Grimwood J."/>
            <person name="Chapman J.A."/>
            <person name="Shapiro H."/>
            <person name="Aerts A."/>
            <person name="Otillar R.P."/>
            <person name="Terry A.Y."/>
            <person name="Boore J.L."/>
            <person name="Grigoriev I.V."/>
            <person name="Lindberg D.R."/>
            <person name="Seaver E.C."/>
            <person name="Weisblat D.A."/>
            <person name="Putnam N.H."/>
            <person name="Rokhsar D.S."/>
        </authorList>
    </citation>
    <scope>NUCLEOTIDE SEQUENCE</scope>
    <source>
        <strain evidence="8 10">I ESC-2004</strain>
    </source>
</reference>
<dbReference type="OrthoDB" id="10264920at2759"/>
<evidence type="ECO:0000256" key="1">
    <source>
        <dbReference type="ARBA" id="ARBA00004138"/>
    </source>
</evidence>
<dbReference type="EMBL" id="KB300556">
    <property type="protein sequence ID" value="ELU06523.1"/>
    <property type="molecule type" value="Genomic_DNA"/>
</dbReference>
<feature type="compositionally biased region" description="Polar residues" evidence="6">
    <location>
        <begin position="155"/>
        <end position="168"/>
    </location>
</feature>
<keyword evidence="10" id="KW-1185">Reference proteome</keyword>
<comment type="subcellular location">
    <subcellularLocation>
        <location evidence="1">Cell projection</location>
        <location evidence="1">Cilium</location>
    </subcellularLocation>
    <subcellularLocation>
        <location evidence="2">Cytoplasm</location>
        <location evidence="2">Cytoskeleton</location>
    </subcellularLocation>
</comment>
<dbReference type="GO" id="GO:0005929">
    <property type="term" value="C:cilium"/>
    <property type="evidence" value="ECO:0007669"/>
    <property type="project" value="UniProtKB-SubCell"/>
</dbReference>
<evidence type="ECO:0000313" key="8">
    <source>
        <dbReference type="EMBL" id="ELU06523.1"/>
    </source>
</evidence>
<evidence type="ECO:0000313" key="9">
    <source>
        <dbReference type="EnsemblMetazoa" id="CapteP166725"/>
    </source>
</evidence>
<dbReference type="PANTHER" id="PTHR21490">
    <property type="entry name" value="ENKURIN-RELATED"/>
    <property type="match status" value="1"/>
</dbReference>
<feature type="compositionally biased region" description="Polar residues" evidence="6">
    <location>
        <begin position="136"/>
        <end position="147"/>
    </location>
</feature>
<dbReference type="InterPro" id="IPR052102">
    <property type="entry name" value="Enkurin_domain-protein"/>
</dbReference>
<gene>
    <name evidence="8" type="ORF">CAPTEDRAFT_166725</name>
</gene>
<reference evidence="10" key="1">
    <citation type="submission" date="2012-12" db="EMBL/GenBank/DDBJ databases">
        <authorList>
            <person name="Hellsten U."/>
            <person name="Grimwood J."/>
            <person name="Chapman J.A."/>
            <person name="Shapiro H."/>
            <person name="Aerts A."/>
            <person name="Otillar R.P."/>
            <person name="Terry A.Y."/>
            <person name="Boore J.L."/>
            <person name="Simakov O."/>
            <person name="Marletaz F."/>
            <person name="Cho S.-J."/>
            <person name="Edsinger-Gonzales E."/>
            <person name="Havlak P."/>
            <person name="Kuo D.-H."/>
            <person name="Larsson T."/>
            <person name="Lv J."/>
            <person name="Arendt D."/>
            <person name="Savage R."/>
            <person name="Osoegawa K."/>
            <person name="de Jong P."/>
            <person name="Lindberg D.R."/>
            <person name="Seaver E.C."/>
            <person name="Weisblat D.A."/>
            <person name="Putnam N.H."/>
            <person name="Grigoriev I.V."/>
            <person name="Rokhsar D.S."/>
        </authorList>
    </citation>
    <scope>NUCLEOTIDE SEQUENCE</scope>
    <source>
        <strain evidence="10">I ESC-2004</strain>
    </source>
</reference>
<evidence type="ECO:0000256" key="2">
    <source>
        <dbReference type="ARBA" id="ARBA00004245"/>
    </source>
</evidence>
<evidence type="ECO:0000256" key="3">
    <source>
        <dbReference type="ARBA" id="ARBA00022490"/>
    </source>
</evidence>
<organism evidence="8">
    <name type="scientific">Capitella teleta</name>
    <name type="common">Polychaete worm</name>
    <dbReference type="NCBI Taxonomy" id="283909"/>
    <lineage>
        <taxon>Eukaryota</taxon>
        <taxon>Metazoa</taxon>
        <taxon>Spiralia</taxon>
        <taxon>Lophotrochozoa</taxon>
        <taxon>Annelida</taxon>
        <taxon>Polychaeta</taxon>
        <taxon>Sedentaria</taxon>
        <taxon>Scolecida</taxon>
        <taxon>Capitellidae</taxon>
        <taxon>Capitella</taxon>
    </lineage>
</organism>
<feature type="domain" description="Enkurin" evidence="7">
    <location>
        <begin position="244"/>
        <end position="336"/>
    </location>
</feature>
<dbReference type="Pfam" id="PF13864">
    <property type="entry name" value="Enkurin"/>
    <property type="match status" value="1"/>
</dbReference>
<dbReference type="HOGENOM" id="CLU_068901_0_0_1"/>
<dbReference type="InterPro" id="IPR027012">
    <property type="entry name" value="Enkurin_dom"/>
</dbReference>
<dbReference type="OMA" id="DHWRKEA"/>
<dbReference type="EMBL" id="AMQN01007378">
    <property type="status" value="NOT_ANNOTATED_CDS"/>
    <property type="molecule type" value="Genomic_DNA"/>
</dbReference>
<evidence type="ECO:0000259" key="7">
    <source>
        <dbReference type="PROSITE" id="PS51665"/>
    </source>
</evidence>
<sequence>MRLVVTNLNQIAQLASCGIMVSTLNGPIPPHPYFDKGDVRAYLNLVRPEAQDIAQKGQGSVGNLMTLQIEGTRVPSASKSKPQSADHLKDNVRRMRQIQKDARHKQEETKKPVKALWKSSKYENVSSRVMEAIETDSCNAPRPSSANFLRAHSRSGWTPNSRRGSQSAREMASDRPPSVPRATSAREIKLVRNDIDFIKANGKAVRAFSIPRSPSLSALDDLKHKQSSAEVNYQRGKVPKYLESRKKQWKEEEAERIASIPDPEMPVGHRKMEDHERKDTLQKLRQTQKELLTQLGHLPIRTDTLTVRKRKEEIETKLSEIEEAIKIFSRPKVFVKLDT</sequence>
<evidence type="ECO:0000256" key="4">
    <source>
        <dbReference type="ARBA" id="ARBA00023212"/>
    </source>
</evidence>
<dbReference type="PANTHER" id="PTHR21490:SF2">
    <property type="entry name" value="ENKURIN DOMAIN-CONTAINING PROTEIN 1"/>
    <property type="match status" value="1"/>
</dbReference>
<protein>
    <recommendedName>
        <fullName evidence="7">Enkurin domain-containing protein</fullName>
    </recommendedName>
</protein>
<dbReference type="STRING" id="283909.R7UKA9"/>
<keyword evidence="4" id="KW-0206">Cytoskeleton</keyword>
<evidence type="ECO:0000256" key="5">
    <source>
        <dbReference type="ARBA" id="ARBA00023273"/>
    </source>
</evidence>
<keyword evidence="3" id="KW-0963">Cytoplasm</keyword>
<dbReference type="EnsemblMetazoa" id="CapteT166725">
    <property type="protein sequence ID" value="CapteP166725"/>
    <property type="gene ID" value="CapteG166725"/>
</dbReference>
<dbReference type="GO" id="GO:0005881">
    <property type="term" value="C:cytoplasmic microtubule"/>
    <property type="evidence" value="ECO:0007669"/>
    <property type="project" value="TreeGrafter"/>
</dbReference>
<dbReference type="PROSITE" id="PS51665">
    <property type="entry name" value="ENKURIN"/>
    <property type="match status" value="1"/>
</dbReference>
<dbReference type="AlphaFoldDB" id="R7UKA9"/>
<accession>R7UKA9</accession>
<dbReference type="Proteomes" id="UP000014760">
    <property type="component" value="Unassembled WGS sequence"/>
</dbReference>
<evidence type="ECO:0000313" key="10">
    <source>
        <dbReference type="Proteomes" id="UP000014760"/>
    </source>
</evidence>
<proteinExistence type="predicted"/>